<dbReference type="PATRIC" id="fig|1303.78.peg.1917"/>
<protein>
    <submittedName>
        <fullName evidence="1">Uncharacterized protein</fullName>
    </submittedName>
</protein>
<dbReference type="EMBL" id="LQNX01000072">
    <property type="protein sequence ID" value="KXT79845.1"/>
    <property type="molecule type" value="Genomic_DNA"/>
</dbReference>
<proteinExistence type="predicted"/>
<organism evidence="1 2">
    <name type="scientific">Streptococcus oralis</name>
    <dbReference type="NCBI Taxonomy" id="1303"/>
    <lineage>
        <taxon>Bacteria</taxon>
        <taxon>Bacillati</taxon>
        <taxon>Bacillota</taxon>
        <taxon>Bacilli</taxon>
        <taxon>Lactobacillales</taxon>
        <taxon>Streptococcaceae</taxon>
        <taxon>Streptococcus</taxon>
    </lineage>
</organism>
<dbReference type="Proteomes" id="UP000070678">
    <property type="component" value="Unassembled WGS sequence"/>
</dbReference>
<name>A0A139NUW8_STROR</name>
<gene>
    <name evidence="1" type="ORF">SORDD15_01827</name>
</gene>
<evidence type="ECO:0000313" key="2">
    <source>
        <dbReference type="Proteomes" id="UP000070678"/>
    </source>
</evidence>
<accession>A0A139NUW8</accession>
<evidence type="ECO:0000313" key="1">
    <source>
        <dbReference type="EMBL" id="KXT79845.1"/>
    </source>
</evidence>
<sequence length="48" mass="5735">MLNNQENYSKLEVEQAKRDIKSLVKEKSELVKLDFSNKEDVLEFFDNE</sequence>
<reference evidence="1 2" key="1">
    <citation type="submission" date="2016-01" db="EMBL/GenBank/DDBJ databases">
        <title>Highly variable Streptococcus oralis are common among viridans streptococci isolated from primates.</title>
        <authorList>
            <person name="Denapaite D."/>
            <person name="Rieger M."/>
            <person name="Koendgen S."/>
            <person name="Brueckner R."/>
            <person name="Ochigava I."/>
            <person name="Kappeler P."/>
            <person name="Maetz-Rensing K."/>
            <person name="Leendertz F."/>
            <person name="Hakenbeck R."/>
        </authorList>
    </citation>
    <scope>NUCLEOTIDE SEQUENCE [LARGE SCALE GENOMIC DNA]</scope>
    <source>
        <strain evidence="1 2">DD15</strain>
    </source>
</reference>
<dbReference type="AlphaFoldDB" id="A0A139NUW8"/>
<comment type="caution">
    <text evidence="1">The sequence shown here is derived from an EMBL/GenBank/DDBJ whole genome shotgun (WGS) entry which is preliminary data.</text>
</comment>
<dbReference type="RefSeq" id="WP_196756229.1">
    <property type="nucleotide sequence ID" value="NZ_KQ969524.1"/>
</dbReference>